<proteinExistence type="predicted"/>
<dbReference type="AlphaFoldDB" id="A0A2I3SP45"/>
<reference evidence="2" key="2">
    <citation type="submission" date="2025-08" db="UniProtKB">
        <authorList>
            <consortium name="Ensembl"/>
        </authorList>
    </citation>
    <scope>IDENTIFICATION</scope>
</reference>
<evidence type="ECO:0000313" key="2">
    <source>
        <dbReference type="Ensembl" id="ENSPTRP00000078703.1"/>
    </source>
</evidence>
<feature type="compositionally biased region" description="Pro residues" evidence="1">
    <location>
        <begin position="110"/>
        <end position="123"/>
    </location>
</feature>
<dbReference type="Ensembl" id="ENSPTRT00000084166.1">
    <property type="protein sequence ID" value="ENSPTRP00000078703.1"/>
    <property type="gene ID" value="ENSPTRG00000050886.1"/>
</dbReference>
<name>A0A2I3SP45_PANTR</name>
<accession>A0A2I3SP45</accession>
<feature type="region of interest" description="Disordered" evidence="1">
    <location>
        <begin position="75"/>
        <end position="160"/>
    </location>
</feature>
<reference evidence="2 3" key="1">
    <citation type="journal article" date="2005" name="Nature">
        <title>Initial sequence of the chimpanzee genome and comparison with the human genome.</title>
        <authorList>
            <consortium name="Chimpanzee sequencing and analysis consortium"/>
        </authorList>
    </citation>
    <scope>NUCLEOTIDE SEQUENCE [LARGE SCALE GENOMIC DNA]</scope>
</reference>
<protein>
    <submittedName>
        <fullName evidence="2">Uncharacterized protein</fullName>
    </submittedName>
</protein>
<dbReference type="OMA" id="TQEFWPK"/>
<keyword evidence="3" id="KW-1185">Reference proteome</keyword>
<dbReference type="GeneTree" id="ENSGT00910000147045"/>
<feature type="compositionally biased region" description="Basic residues" evidence="1">
    <location>
        <begin position="150"/>
        <end position="160"/>
    </location>
</feature>
<evidence type="ECO:0000313" key="3">
    <source>
        <dbReference type="Proteomes" id="UP000002277"/>
    </source>
</evidence>
<evidence type="ECO:0000256" key="1">
    <source>
        <dbReference type="SAM" id="MobiDB-lite"/>
    </source>
</evidence>
<dbReference type="EMBL" id="AACZ04064609">
    <property type="status" value="NOT_ANNOTATED_CDS"/>
    <property type="molecule type" value="Genomic_DNA"/>
</dbReference>
<dbReference type="InParanoid" id="A0A2I3SP45"/>
<dbReference type="Proteomes" id="UP000002277">
    <property type="component" value="Chromosome 15"/>
</dbReference>
<dbReference type="Bgee" id="ENSPTRG00000050886">
    <property type="expression patterns" value="Expressed in skeletal muscle tissue and 14 other cell types or tissues"/>
</dbReference>
<sequence length="160" mass="18273">IINGKVSGTYSTRAIYVSFLSHLLERTRSFHYETQEFWPKLSQLFKDSKNPSFPTRHLKPQLLETPSFPRLYELREQNTQPRALLLSPLKPKRRLEAQAVRRPRGDHRPGPGPDPRTKAPPLPQEVSYRAPRSTQASPGTGRTLYTRRPAPGRRQAHGSG</sequence>
<reference evidence="2" key="3">
    <citation type="submission" date="2025-09" db="UniProtKB">
        <authorList>
            <consortium name="Ensembl"/>
        </authorList>
    </citation>
    <scope>IDENTIFICATION</scope>
</reference>
<organism evidence="2 3">
    <name type="scientific">Pan troglodytes</name>
    <name type="common">Chimpanzee</name>
    <dbReference type="NCBI Taxonomy" id="9598"/>
    <lineage>
        <taxon>Eukaryota</taxon>
        <taxon>Metazoa</taxon>
        <taxon>Chordata</taxon>
        <taxon>Craniata</taxon>
        <taxon>Vertebrata</taxon>
        <taxon>Euteleostomi</taxon>
        <taxon>Mammalia</taxon>
        <taxon>Eutheria</taxon>
        <taxon>Euarchontoglires</taxon>
        <taxon>Primates</taxon>
        <taxon>Haplorrhini</taxon>
        <taxon>Catarrhini</taxon>
        <taxon>Hominidae</taxon>
        <taxon>Pan</taxon>
    </lineage>
</organism>